<reference evidence="2 3" key="1">
    <citation type="submission" date="2017-06" db="EMBL/GenBank/DDBJ databases">
        <authorList>
            <person name="Kim H.J."/>
            <person name="Triplett B.A."/>
        </authorList>
    </citation>
    <scope>NUCLEOTIDE SEQUENCE [LARGE SCALE GENOMIC DNA]</scope>
    <source>
        <strain evidence="2">FRACA_ARgP5</strain>
    </source>
</reference>
<protein>
    <submittedName>
        <fullName evidence="2">Uncharacterized protein</fullName>
    </submittedName>
</protein>
<dbReference type="EMBL" id="FZMO01000332">
    <property type="protein sequence ID" value="SNQ49972.1"/>
    <property type="molecule type" value="Genomic_DNA"/>
</dbReference>
<dbReference type="AlphaFoldDB" id="A0A2I2KWE0"/>
<feature type="region of interest" description="Disordered" evidence="1">
    <location>
        <begin position="125"/>
        <end position="153"/>
    </location>
</feature>
<evidence type="ECO:0000313" key="3">
    <source>
        <dbReference type="Proteomes" id="UP000234331"/>
    </source>
</evidence>
<feature type="compositionally biased region" description="Low complexity" evidence="1">
    <location>
        <begin position="140"/>
        <end position="151"/>
    </location>
</feature>
<dbReference type="Proteomes" id="UP000234331">
    <property type="component" value="Unassembled WGS sequence"/>
</dbReference>
<sequence>MEAMETDPASGSAATNTGEALPDAHADTDDTDDTDGNIIVVSASVTPQAQADPQPEPVTEPQASPARRGTDTASTPTPPAVSEEPVRLPAQEAADPDTTGAGGVAAPAPVVCAALTCPLAACPARAGAAPSAPRRRPRAARAATDAAARNASGSVRLRPGQLGTLIGDLLRDNPDAQLSAGAIARELNRSSGAVAAAMPGLISAGRVAQVNPGQRPALYQTTERR</sequence>
<evidence type="ECO:0000256" key="1">
    <source>
        <dbReference type="SAM" id="MobiDB-lite"/>
    </source>
</evidence>
<proteinExistence type="predicted"/>
<accession>A0A2I2KWE0</accession>
<evidence type="ECO:0000313" key="2">
    <source>
        <dbReference type="EMBL" id="SNQ49972.1"/>
    </source>
</evidence>
<feature type="region of interest" description="Disordered" evidence="1">
    <location>
        <begin position="1"/>
        <end position="87"/>
    </location>
</feature>
<organism evidence="2 3">
    <name type="scientific">Frankia canadensis</name>
    <dbReference type="NCBI Taxonomy" id="1836972"/>
    <lineage>
        <taxon>Bacteria</taxon>
        <taxon>Bacillati</taxon>
        <taxon>Actinomycetota</taxon>
        <taxon>Actinomycetes</taxon>
        <taxon>Frankiales</taxon>
        <taxon>Frankiaceae</taxon>
        <taxon>Frankia</taxon>
    </lineage>
</organism>
<keyword evidence="3" id="KW-1185">Reference proteome</keyword>
<name>A0A2I2KWE0_9ACTN</name>
<gene>
    <name evidence="2" type="ORF">FRACA_3980005</name>
</gene>